<dbReference type="EMBL" id="BMFZ01000003">
    <property type="protein sequence ID" value="GGA38483.1"/>
    <property type="molecule type" value="Genomic_DNA"/>
</dbReference>
<proteinExistence type="predicted"/>
<keyword evidence="2" id="KW-1185">Reference proteome</keyword>
<reference evidence="2" key="1">
    <citation type="journal article" date="2019" name="Int. J. Syst. Evol. Microbiol.">
        <title>The Global Catalogue of Microorganisms (GCM) 10K type strain sequencing project: providing services to taxonomists for standard genome sequencing and annotation.</title>
        <authorList>
            <consortium name="The Broad Institute Genomics Platform"/>
            <consortium name="The Broad Institute Genome Sequencing Center for Infectious Disease"/>
            <person name="Wu L."/>
            <person name="Ma J."/>
        </authorList>
    </citation>
    <scope>NUCLEOTIDE SEQUENCE [LARGE SCALE GENOMIC DNA]</scope>
    <source>
        <strain evidence="2">CGMCC 1.12806</strain>
    </source>
</reference>
<evidence type="ECO:0000313" key="1">
    <source>
        <dbReference type="EMBL" id="GGA38483.1"/>
    </source>
</evidence>
<name>A0ABQ1G872_9GAMM</name>
<accession>A0ABQ1G872</accession>
<organism evidence="1 2">
    <name type="scientific">Hafnia psychrotolerans</name>
    <dbReference type="NCBI Taxonomy" id="1477018"/>
    <lineage>
        <taxon>Bacteria</taxon>
        <taxon>Pseudomonadati</taxon>
        <taxon>Pseudomonadota</taxon>
        <taxon>Gammaproteobacteria</taxon>
        <taxon>Enterobacterales</taxon>
        <taxon>Hafniaceae</taxon>
        <taxon>Hafnia</taxon>
    </lineage>
</organism>
<evidence type="ECO:0000313" key="2">
    <source>
        <dbReference type="Proteomes" id="UP000627464"/>
    </source>
</evidence>
<comment type="caution">
    <text evidence="1">The sequence shown here is derived from an EMBL/GenBank/DDBJ whole genome shotgun (WGS) entry which is preliminary data.</text>
</comment>
<gene>
    <name evidence="1" type="ORF">GCM10011328_11650</name>
</gene>
<dbReference type="Proteomes" id="UP000627464">
    <property type="component" value="Unassembled WGS sequence"/>
</dbReference>
<protein>
    <submittedName>
        <fullName evidence="1">Uncharacterized protein</fullName>
    </submittedName>
</protein>
<dbReference type="RefSeq" id="WP_188471445.1">
    <property type="nucleotide sequence ID" value="NZ_BMFZ01000003.1"/>
</dbReference>
<sequence>MENSDPHQKLAQELTLAFLSTQKGLDTPNLFFWKYDEVYPEFYWLVSNKYGELRKKNPPRTDF</sequence>